<dbReference type="CDD" id="cd02966">
    <property type="entry name" value="TlpA_like_family"/>
    <property type="match status" value="1"/>
</dbReference>
<dbReference type="GO" id="GO:0016491">
    <property type="term" value="F:oxidoreductase activity"/>
    <property type="evidence" value="ECO:0007669"/>
    <property type="project" value="InterPro"/>
</dbReference>
<name>A0A1W2CTR0_9SPHI</name>
<evidence type="ECO:0000259" key="6">
    <source>
        <dbReference type="PROSITE" id="PS51352"/>
    </source>
</evidence>
<sequence length="413" mass="46285">MKVICYVLASLLTPLLLRAQVVAARSAGASQVVQNQSLNHTISFVVNGSIDDVGLPASVVFAYKTLKNGKYTEVSDTVVVVKGKFRYANNVTEPVSCVAYLIKQTDEEDLEPKTSEFSVLWPDGAKFYLDKGEINIKGKTMATSVISGSATQQEAELLKKLFDPYEAKNKAFERTFKEHADAESALSDEAFEQLPRTMALRKQSNALYLEKYQIYRDFFKSYPNSYVALALVRMHISRPSSSAFALELYNNLGDRVKNSVEGKRLKKMVDQRSAISLGQIAPDFSQTDQNGKSFSLSSLRGKYVLVDFWASWCGPCREENPIVKRAYEQFHTRNFEIVGISLDNKKEAWLGAIEKDGLPWIHVSDLRGWENQIAVKYQVKAVPQNWLLDPSGKIIAVNLRGKDLATKLAEVLK</sequence>
<evidence type="ECO:0000256" key="2">
    <source>
        <dbReference type="ARBA" id="ARBA00022748"/>
    </source>
</evidence>
<keyword evidence="5" id="KW-0732">Signal</keyword>
<evidence type="ECO:0000256" key="3">
    <source>
        <dbReference type="ARBA" id="ARBA00023157"/>
    </source>
</evidence>
<dbReference type="PANTHER" id="PTHR42852:SF6">
    <property type="entry name" value="THIOL:DISULFIDE INTERCHANGE PROTEIN DSBE"/>
    <property type="match status" value="1"/>
</dbReference>
<organism evidence="7 8">
    <name type="scientific">Pedobacter africanus</name>
    <dbReference type="NCBI Taxonomy" id="151894"/>
    <lineage>
        <taxon>Bacteria</taxon>
        <taxon>Pseudomonadati</taxon>
        <taxon>Bacteroidota</taxon>
        <taxon>Sphingobacteriia</taxon>
        <taxon>Sphingobacteriales</taxon>
        <taxon>Sphingobacteriaceae</taxon>
        <taxon>Pedobacter</taxon>
    </lineage>
</organism>
<accession>A0A1W2CTR0</accession>
<feature type="chain" id="PRO_5012370898" evidence="5">
    <location>
        <begin position="20"/>
        <end position="413"/>
    </location>
</feature>
<dbReference type="Gene3D" id="3.40.30.10">
    <property type="entry name" value="Glutaredoxin"/>
    <property type="match status" value="1"/>
</dbReference>
<keyword evidence="4" id="KW-0676">Redox-active center</keyword>
<comment type="subcellular location">
    <subcellularLocation>
        <location evidence="1">Cell envelope</location>
    </subcellularLocation>
</comment>
<feature type="domain" description="Thioredoxin" evidence="6">
    <location>
        <begin position="275"/>
        <end position="413"/>
    </location>
</feature>
<dbReference type="PANTHER" id="PTHR42852">
    <property type="entry name" value="THIOL:DISULFIDE INTERCHANGE PROTEIN DSBE"/>
    <property type="match status" value="1"/>
</dbReference>
<dbReference type="InterPro" id="IPR000866">
    <property type="entry name" value="AhpC/TSA"/>
</dbReference>
<dbReference type="Proteomes" id="UP000192756">
    <property type="component" value="Unassembled WGS sequence"/>
</dbReference>
<dbReference type="SUPFAM" id="SSF52833">
    <property type="entry name" value="Thioredoxin-like"/>
    <property type="match status" value="1"/>
</dbReference>
<keyword evidence="3" id="KW-1015">Disulfide bond</keyword>
<evidence type="ECO:0000256" key="1">
    <source>
        <dbReference type="ARBA" id="ARBA00004196"/>
    </source>
</evidence>
<dbReference type="GO" id="GO:0017004">
    <property type="term" value="P:cytochrome complex assembly"/>
    <property type="evidence" value="ECO:0007669"/>
    <property type="project" value="UniProtKB-KW"/>
</dbReference>
<dbReference type="InterPro" id="IPR050553">
    <property type="entry name" value="Thioredoxin_ResA/DsbE_sf"/>
</dbReference>
<dbReference type="InterPro" id="IPR036249">
    <property type="entry name" value="Thioredoxin-like_sf"/>
</dbReference>
<dbReference type="Pfam" id="PF14289">
    <property type="entry name" value="DUF4369"/>
    <property type="match status" value="1"/>
</dbReference>
<reference evidence="8" key="1">
    <citation type="submission" date="2017-04" db="EMBL/GenBank/DDBJ databases">
        <authorList>
            <person name="Varghese N."/>
            <person name="Submissions S."/>
        </authorList>
    </citation>
    <scope>NUCLEOTIDE SEQUENCE [LARGE SCALE GENOMIC DNA]</scope>
    <source>
        <strain evidence="8">DSM 12126</strain>
    </source>
</reference>
<dbReference type="GO" id="GO:0016209">
    <property type="term" value="F:antioxidant activity"/>
    <property type="evidence" value="ECO:0007669"/>
    <property type="project" value="InterPro"/>
</dbReference>
<dbReference type="EMBL" id="FWXT01000002">
    <property type="protein sequence ID" value="SMC88629.1"/>
    <property type="molecule type" value="Genomic_DNA"/>
</dbReference>
<keyword evidence="8" id="KW-1185">Reference proteome</keyword>
<dbReference type="AlphaFoldDB" id="A0A1W2CTR0"/>
<dbReference type="GO" id="GO:0030313">
    <property type="term" value="C:cell envelope"/>
    <property type="evidence" value="ECO:0007669"/>
    <property type="project" value="UniProtKB-SubCell"/>
</dbReference>
<dbReference type="InterPro" id="IPR017937">
    <property type="entry name" value="Thioredoxin_CS"/>
</dbReference>
<dbReference type="PROSITE" id="PS00194">
    <property type="entry name" value="THIOREDOXIN_1"/>
    <property type="match status" value="1"/>
</dbReference>
<dbReference type="STRING" id="151894.SAMN04488524_3210"/>
<evidence type="ECO:0000313" key="7">
    <source>
        <dbReference type="EMBL" id="SMC88629.1"/>
    </source>
</evidence>
<feature type="signal peptide" evidence="5">
    <location>
        <begin position="1"/>
        <end position="19"/>
    </location>
</feature>
<evidence type="ECO:0000256" key="5">
    <source>
        <dbReference type="SAM" id="SignalP"/>
    </source>
</evidence>
<proteinExistence type="predicted"/>
<dbReference type="InterPro" id="IPR013766">
    <property type="entry name" value="Thioredoxin_domain"/>
</dbReference>
<gene>
    <name evidence="7" type="ORF">SAMN04488524_3210</name>
</gene>
<dbReference type="Pfam" id="PF00578">
    <property type="entry name" value="AhpC-TSA"/>
    <property type="match status" value="1"/>
</dbReference>
<keyword evidence="2" id="KW-0201">Cytochrome c-type biogenesis</keyword>
<protein>
    <submittedName>
        <fullName evidence="7">Peroxiredoxin</fullName>
    </submittedName>
</protein>
<evidence type="ECO:0000256" key="4">
    <source>
        <dbReference type="ARBA" id="ARBA00023284"/>
    </source>
</evidence>
<dbReference type="PROSITE" id="PS51352">
    <property type="entry name" value="THIOREDOXIN_2"/>
    <property type="match status" value="1"/>
</dbReference>
<evidence type="ECO:0000313" key="8">
    <source>
        <dbReference type="Proteomes" id="UP000192756"/>
    </source>
</evidence>
<dbReference type="InterPro" id="IPR025380">
    <property type="entry name" value="DUF4369"/>
</dbReference>